<dbReference type="GO" id="GO:0047343">
    <property type="term" value="F:glucose-1-phosphate cytidylyltransferase activity"/>
    <property type="evidence" value="ECO:0007669"/>
    <property type="project" value="InterPro"/>
</dbReference>
<accession>A0A8T4IIU6</accession>
<evidence type="ECO:0000313" key="3">
    <source>
        <dbReference type="Proteomes" id="UP000676996"/>
    </source>
</evidence>
<dbReference type="SUPFAM" id="SSF53448">
    <property type="entry name" value="Nucleotide-diphospho-sugar transferases"/>
    <property type="match status" value="1"/>
</dbReference>
<dbReference type="PANTHER" id="PTHR47183">
    <property type="entry name" value="GLUCOSE-1-PHOSPHATE CYTIDYLYLTRANSFERASE-RELATED"/>
    <property type="match status" value="1"/>
</dbReference>
<dbReference type="CDD" id="cd02524">
    <property type="entry name" value="G1P_cytidylyltransferase"/>
    <property type="match status" value="1"/>
</dbReference>
<keyword evidence="2" id="KW-0548">Nucleotidyltransferase</keyword>
<dbReference type="Gene3D" id="3.90.550.10">
    <property type="entry name" value="Spore Coat Polysaccharide Biosynthesis Protein SpsA, Chain A"/>
    <property type="match status" value="1"/>
</dbReference>
<sequence length="262" mass="29503">MQVVLLCGGKGTRLGEVTGNSVPKPMVQIGSSPILWHIMQQYDAAGYRDFVICAGHLSWSIKEYFLNFHAQRADVTISTAAGRPVKFHDSSDVENWNVTIAETGEETMTAGRVKRIAKYIDGDDFMLTYGDGVANVDLNALVEFHKSHGKMMTMTGVIPPGRFGELVISGDQISEMNEKPMASDRYINGGFMVVKKAFIERFLSGDVDDIMLEREPMMEAAKAGEMMLFRHNGFWQCMDTLRDWQYLNALWNEGRAPWSRDR</sequence>
<organism evidence="2 3">
    <name type="scientific">Stakelama marina</name>
    <dbReference type="NCBI Taxonomy" id="2826939"/>
    <lineage>
        <taxon>Bacteria</taxon>
        <taxon>Pseudomonadati</taxon>
        <taxon>Pseudomonadota</taxon>
        <taxon>Alphaproteobacteria</taxon>
        <taxon>Sphingomonadales</taxon>
        <taxon>Sphingomonadaceae</taxon>
        <taxon>Stakelama</taxon>
    </lineage>
</organism>
<dbReference type="AlphaFoldDB" id="A0A8T4IIU6"/>
<dbReference type="Pfam" id="PF00483">
    <property type="entry name" value="NTP_transferase"/>
    <property type="match status" value="1"/>
</dbReference>
<dbReference type="Proteomes" id="UP000676996">
    <property type="component" value="Unassembled WGS sequence"/>
</dbReference>
<proteinExistence type="predicted"/>
<dbReference type="RefSeq" id="WP_284053355.1">
    <property type="nucleotide sequence ID" value="NZ_JAGRQC010000001.1"/>
</dbReference>
<evidence type="ECO:0000313" key="2">
    <source>
        <dbReference type="EMBL" id="MBR0552106.1"/>
    </source>
</evidence>
<gene>
    <name evidence="2" type="ORF">J7S20_06285</name>
</gene>
<feature type="domain" description="Nucleotidyl transferase" evidence="1">
    <location>
        <begin position="3"/>
        <end position="203"/>
    </location>
</feature>
<keyword evidence="2" id="KW-0808">Transferase</keyword>
<dbReference type="EMBL" id="JAGRQC010000001">
    <property type="protein sequence ID" value="MBR0552106.1"/>
    <property type="molecule type" value="Genomic_DNA"/>
</dbReference>
<protein>
    <submittedName>
        <fullName evidence="2">Glucose-1-phosphate cytidylyltransferase</fullName>
    </submittedName>
</protein>
<comment type="caution">
    <text evidence="2">The sequence shown here is derived from an EMBL/GenBank/DDBJ whole genome shotgun (WGS) entry which is preliminary data.</text>
</comment>
<dbReference type="InterPro" id="IPR005835">
    <property type="entry name" value="NTP_transferase_dom"/>
</dbReference>
<evidence type="ECO:0000259" key="1">
    <source>
        <dbReference type="Pfam" id="PF00483"/>
    </source>
</evidence>
<dbReference type="InterPro" id="IPR013446">
    <property type="entry name" value="G1P_cyt_trans-like"/>
</dbReference>
<reference evidence="2" key="1">
    <citation type="submission" date="2021-04" db="EMBL/GenBank/DDBJ databases">
        <title>Ouciella asimina sp. nov., isolated from the surface seawater in the hydrothermal field of Okinawa Trough.</title>
        <authorList>
            <person name="Shuang W."/>
        </authorList>
    </citation>
    <scope>NUCLEOTIDE SEQUENCE</scope>
    <source>
        <strain evidence="2">LXI357</strain>
    </source>
</reference>
<dbReference type="InterPro" id="IPR029044">
    <property type="entry name" value="Nucleotide-diphossugar_trans"/>
</dbReference>
<dbReference type="PANTHER" id="PTHR47183:SF1">
    <property type="entry name" value="GLUCOSE-1-PHOSPHATE CYTIDYLYLTRANSFERASE"/>
    <property type="match status" value="1"/>
</dbReference>
<keyword evidence="3" id="KW-1185">Reference proteome</keyword>
<name>A0A8T4IIU6_9SPHN</name>